<dbReference type="EMBL" id="HE612860">
    <property type="protein sequence ID" value="CCE63281.1"/>
    <property type="molecule type" value="Genomic_DNA"/>
</dbReference>
<evidence type="ECO:0000259" key="7">
    <source>
        <dbReference type="Pfam" id="PF17076"/>
    </source>
</evidence>
<feature type="region of interest" description="Disordered" evidence="6">
    <location>
        <begin position="244"/>
        <end position="263"/>
    </location>
</feature>
<keyword evidence="4" id="KW-0333">Golgi apparatus</keyword>
<dbReference type="RefSeq" id="XP_003685715.1">
    <property type="nucleotide sequence ID" value="XM_003685667.1"/>
</dbReference>
<dbReference type="eggNOG" id="ENOG502QR4N">
    <property type="taxonomic scope" value="Eukaryota"/>
</dbReference>
<dbReference type="OrthoDB" id="289721at2759"/>
<feature type="compositionally biased region" description="Polar residues" evidence="6">
    <location>
        <begin position="168"/>
        <end position="205"/>
    </location>
</feature>
<dbReference type="Pfam" id="PF17076">
    <property type="entry name" value="SBE2_C"/>
    <property type="match status" value="1"/>
</dbReference>
<evidence type="ECO:0000256" key="4">
    <source>
        <dbReference type="ARBA" id="ARBA00023034"/>
    </source>
</evidence>
<dbReference type="GO" id="GO:0005794">
    <property type="term" value="C:Golgi apparatus"/>
    <property type="evidence" value="ECO:0007669"/>
    <property type="project" value="UniProtKB-SubCell"/>
</dbReference>
<feature type="region of interest" description="Disordered" evidence="6">
    <location>
        <begin position="443"/>
        <end position="466"/>
    </location>
</feature>
<dbReference type="InterPro" id="IPR053949">
    <property type="entry name" value="SBE2/SBE22_M"/>
</dbReference>
<evidence type="ECO:0000259" key="9">
    <source>
        <dbReference type="Pfam" id="PF22876"/>
    </source>
</evidence>
<keyword evidence="11" id="KW-1185">Reference proteome</keyword>
<evidence type="ECO:0000313" key="10">
    <source>
        <dbReference type="EMBL" id="CCE63281.1"/>
    </source>
</evidence>
<proteinExistence type="predicted"/>
<evidence type="ECO:0000256" key="3">
    <source>
        <dbReference type="ARBA" id="ARBA00022927"/>
    </source>
</evidence>
<feature type="domain" description="SBE2/SBE22 N-terminal" evidence="9">
    <location>
        <begin position="29"/>
        <end position="321"/>
    </location>
</feature>
<gene>
    <name evidence="10" type="primary">TPHA0E01880</name>
    <name evidence="10" type="ordered locus">TPHA_0E01880</name>
</gene>
<evidence type="ECO:0000256" key="1">
    <source>
        <dbReference type="ARBA" id="ARBA00004555"/>
    </source>
</evidence>
<comment type="subcellular location">
    <subcellularLocation>
        <location evidence="1">Golgi apparatus</location>
    </subcellularLocation>
</comment>
<evidence type="ECO:0000313" key="11">
    <source>
        <dbReference type="Proteomes" id="UP000005666"/>
    </source>
</evidence>
<organism evidence="10 11">
    <name type="scientific">Tetrapisispora phaffii (strain ATCC 24235 / CBS 4417 / NBRC 1672 / NRRL Y-8282 / UCD 70-5)</name>
    <name type="common">Yeast</name>
    <name type="synonym">Fabospora phaffii</name>
    <dbReference type="NCBI Taxonomy" id="1071381"/>
    <lineage>
        <taxon>Eukaryota</taxon>
        <taxon>Fungi</taxon>
        <taxon>Dikarya</taxon>
        <taxon>Ascomycota</taxon>
        <taxon>Saccharomycotina</taxon>
        <taxon>Saccharomycetes</taxon>
        <taxon>Saccharomycetales</taxon>
        <taxon>Saccharomycetaceae</taxon>
        <taxon>Tetrapisispora</taxon>
    </lineage>
</organism>
<dbReference type="HOGENOM" id="CLU_019068_0_0_1"/>
<protein>
    <recommendedName>
        <fullName evidence="12">Protein SBE22</fullName>
    </recommendedName>
</protein>
<evidence type="ECO:0000256" key="2">
    <source>
        <dbReference type="ARBA" id="ARBA00022448"/>
    </source>
</evidence>
<dbReference type="Proteomes" id="UP000005666">
    <property type="component" value="Chromosome 5"/>
</dbReference>
<evidence type="ECO:0008006" key="12">
    <source>
        <dbReference type="Google" id="ProtNLM"/>
    </source>
</evidence>
<evidence type="ECO:0000256" key="5">
    <source>
        <dbReference type="ARBA" id="ARBA00023316"/>
    </source>
</evidence>
<dbReference type="KEGG" id="tpf:TPHA_0E01880"/>
<evidence type="ECO:0000259" key="8">
    <source>
        <dbReference type="Pfam" id="PF22874"/>
    </source>
</evidence>
<accession>G8BTQ3</accession>
<reference evidence="10 11" key="1">
    <citation type="journal article" date="2011" name="Proc. Natl. Acad. Sci. U.S.A.">
        <title>Evolutionary erosion of yeast sex chromosomes by mating-type switching accidents.</title>
        <authorList>
            <person name="Gordon J.L."/>
            <person name="Armisen D."/>
            <person name="Proux-Wera E."/>
            <person name="Oheigeartaigh S.S."/>
            <person name="Byrne K.P."/>
            <person name="Wolfe K.H."/>
        </authorList>
    </citation>
    <scope>NUCLEOTIDE SEQUENCE [LARGE SCALE GENOMIC DNA]</scope>
    <source>
        <strain evidence="11">ATCC 24235 / CBS 4417 / NBRC 1672 / NRRL Y-8282 / UCD 70-5</strain>
    </source>
</reference>
<name>G8BTQ3_TETPH</name>
<dbReference type="GO" id="GO:0015031">
    <property type="term" value="P:protein transport"/>
    <property type="evidence" value="ECO:0007669"/>
    <property type="project" value="UniProtKB-KW"/>
</dbReference>
<feature type="compositionally biased region" description="Basic and acidic residues" evidence="6">
    <location>
        <begin position="8"/>
        <end position="20"/>
    </location>
</feature>
<feature type="domain" description="SBE2/SBE22 middle" evidence="8">
    <location>
        <begin position="360"/>
        <end position="481"/>
    </location>
</feature>
<evidence type="ECO:0000256" key="6">
    <source>
        <dbReference type="SAM" id="MobiDB-lite"/>
    </source>
</evidence>
<dbReference type="InterPro" id="IPR053948">
    <property type="entry name" value="SBE2/SBE22_N"/>
</dbReference>
<feature type="compositionally biased region" description="Basic and acidic residues" evidence="6">
    <location>
        <begin position="452"/>
        <end position="463"/>
    </location>
</feature>
<dbReference type="OMA" id="WWNILER"/>
<dbReference type="InterPro" id="IPR031403">
    <property type="entry name" value="Sbe2/Sbe22_C"/>
</dbReference>
<keyword evidence="3" id="KW-0653">Protein transport</keyword>
<dbReference type="GeneID" id="11531483"/>
<sequence length="801" mass="91503">MSASNYDRFNRRSTDGRDMDFNSSQISATKRIGLGIAKRPGDNLTAFSSSNGTNLGSTPIKGLASLMNRFSIESVDSDEMDQSVISSMDESSFITNNKIEVSANDKLYQLANEYTVDDGNTNPTQETSRKNNDGDMTPRTKYFFQNNTSKSKSHASLPINHDLKGNYNVKNKSGSRSSTALPSQNNLQHPPMNSQKFDNSKYARTNNHPVSQVKNIHGASKGIEYSQSTPTLPNTYHQANNVRTGKPMTPSQKYRSHKSNASLRRSIRRKEKYYEQEDANDSMELVEADVNNSLIWNVPMASYSTSSFLDAQVNLNKKNNKSYLVHSGQTGNEFRPPSKFNIDYQRHSNNAASAPHLPAYDFSSMPLSPIPGINAKSDLQFIKETTQSLSSVYLQSSNRLSKSKLLERTDSAETLPIELKDASNNGMEDLILVSENKLNMVSHTRPSWLPPKDTEEKKKHESQISKSMSIASIDQLDRNKDSEERRLKDETNRAKFTLLLETGITRNSSIKTLKKLIWETSLPTELRYAIYDESLQSNIRFISSSYIESFPQMMQLFNNMSFPRIKEIEIEKLIESGITSKINGNYEISENLALLLQLKSISQQGLVAGDEMLFHHFLLDPSISGSLEKVWDIVNLIQLTCFNDVVHSKYDEKILEPNGVIYRHIGVDPSYKNEFNSDTLNFLTWWNILERIDHNLFMWVIDIIVIHNTQSFKNYPIKKEDFGNKSWEYYKTKRVVSNYKILLSFTLSVLLNYHFQYNDLKSLALLDDQSFCIPMPLDELVDETYVNSVFIKKWLQYYTKF</sequence>
<feature type="region of interest" description="Disordered" evidence="6">
    <location>
        <begin position="1"/>
        <end position="24"/>
    </location>
</feature>
<dbReference type="Pfam" id="PF22876">
    <property type="entry name" value="SBE2_N"/>
    <property type="match status" value="1"/>
</dbReference>
<feature type="compositionally biased region" description="Basic and acidic residues" evidence="6">
    <location>
        <begin position="127"/>
        <end position="138"/>
    </location>
</feature>
<feature type="region of interest" description="Disordered" evidence="6">
    <location>
        <begin position="114"/>
        <end position="205"/>
    </location>
</feature>
<dbReference type="Pfam" id="PF22874">
    <property type="entry name" value="SBE2_M"/>
    <property type="match status" value="1"/>
</dbReference>
<feature type="domain" description="Sbe2/Sbe22 C-terminal" evidence="7">
    <location>
        <begin position="487"/>
        <end position="801"/>
    </location>
</feature>
<dbReference type="GO" id="GO:0031505">
    <property type="term" value="P:fungal-type cell wall organization"/>
    <property type="evidence" value="ECO:0007669"/>
    <property type="project" value="InterPro"/>
</dbReference>
<dbReference type="AlphaFoldDB" id="G8BTQ3"/>
<keyword evidence="5" id="KW-0961">Cell wall biogenesis/degradation</keyword>
<keyword evidence="2" id="KW-0813">Transport</keyword>